<comment type="caution">
    <text evidence="2">The sequence shown here is derived from an EMBL/GenBank/DDBJ whole genome shotgun (WGS) entry which is preliminary data.</text>
</comment>
<protein>
    <submittedName>
        <fullName evidence="2">Uncharacterized protein</fullName>
    </submittedName>
</protein>
<gene>
    <name evidence="2" type="ORF">KIW84_077031</name>
</gene>
<dbReference type="Gene3D" id="1.25.40.10">
    <property type="entry name" value="Tetratricopeptide repeat domain"/>
    <property type="match status" value="1"/>
</dbReference>
<proteinExistence type="predicted"/>
<feature type="region of interest" description="Disordered" evidence="1">
    <location>
        <begin position="75"/>
        <end position="109"/>
    </location>
</feature>
<organism evidence="2 3">
    <name type="scientific">Pisum sativum</name>
    <name type="common">Garden pea</name>
    <name type="synonym">Lathyrus oleraceus</name>
    <dbReference type="NCBI Taxonomy" id="3888"/>
    <lineage>
        <taxon>Eukaryota</taxon>
        <taxon>Viridiplantae</taxon>
        <taxon>Streptophyta</taxon>
        <taxon>Embryophyta</taxon>
        <taxon>Tracheophyta</taxon>
        <taxon>Spermatophyta</taxon>
        <taxon>Magnoliopsida</taxon>
        <taxon>eudicotyledons</taxon>
        <taxon>Gunneridae</taxon>
        <taxon>Pentapetalae</taxon>
        <taxon>rosids</taxon>
        <taxon>fabids</taxon>
        <taxon>Fabales</taxon>
        <taxon>Fabaceae</taxon>
        <taxon>Papilionoideae</taxon>
        <taxon>50 kb inversion clade</taxon>
        <taxon>NPAAA clade</taxon>
        <taxon>Hologalegina</taxon>
        <taxon>IRL clade</taxon>
        <taxon>Fabeae</taxon>
        <taxon>Lathyrus</taxon>
    </lineage>
</organism>
<feature type="compositionally biased region" description="Gly residues" evidence="1">
    <location>
        <begin position="78"/>
        <end position="101"/>
    </location>
</feature>
<dbReference type="EMBL" id="JAMSHJ010000007">
    <property type="protein sequence ID" value="KAI5392471.1"/>
    <property type="molecule type" value="Genomic_DNA"/>
</dbReference>
<dbReference type="PANTHER" id="PTHR26312:SF215">
    <property type="entry name" value="TPR REPEAT PROTEIN"/>
    <property type="match status" value="1"/>
</dbReference>
<name>A0A9D4VZC5_PEA</name>
<dbReference type="Gramene" id="Psat07G0703100-T2">
    <property type="protein sequence ID" value="KAI5392471.1"/>
    <property type="gene ID" value="KIW84_077031"/>
</dbReference>
<dbReference type="SUPFAM" id="SSF48452">
    <property type="entry name" value="TPR-like"/>
    <property type="match status" value="1"/>
</dbReference>
<sequence length="247" mass="27906">MLLRSFSAPILSSLLLSKFNEPYLELEHTLKLPRTISLLSLSQNKTKIDLKNFSSPKKTISIERKEVNEGKMVQTSMMGGGMKNNGGCKGGGRGSDGGNGRGWNLNEGNNHGRDKIDSYYQNMIETHPFDALLLGNYAKFLKEVRGDYIKAKEYLERAIMANPGDGHILSIYGDLIWQIEKNAARAQQYFDQAIQNDPNDCYVLASYANFLLDAENEEEKDYQIESDQSHHFQETKHFSHLTTASFI</sequence>
<dbReference type="PANTHER" id="PTHR26312">
    <property type="entry name" value="TETRATRICOPEPTIDE REPEAT PROTEIN 5"/>
    <property type="match status" value="1"/>
</dbReference>
<evidence type="ECO:0000313" key="2">
    <source>
        <dbReference type="EMBL" id="KAI5392471.1"/>
    </source>
</evidence>
<accession>A0A9D4VZC5</accession>
<keyword evidence="3" id="KW-1185">Reference proteome</keyword>
<dbReference type="InterPro" id="IPR011990">
    <property type="entry name" value="TPR-like_helical_dom_sf"/>
</dbReference>
<evidence type="ECO:0000256" key="1">
    <source>
        <dbReference type="SAM" id="MobiDB-lite"/>
    </source>
</evidence>
<reference evidence="2 3" key="1">
    <citation type="journal article" date="2022" name="Nat. Genet.">
        <title>Improved pea reference genome and pan-genome highlight genomic features and evolutionary characteristics.</title>
        <authorList>
            <person name="Yang T."/>
            <person name="Liu R."/>
            <person name="Luo Y."/>
            <person name="Hu S."/>
            <person name="Wang D."/>
            <person name="Wang C."/>
            <person name="Pandey M.K."/>
            <person name="Ge S."/>
            <person name="Xu Q."/>
            <person name="Li N."/>
            <person name="Li G."/>
            <person name="Huang Y."/>
            <person name="Saxena R.K."/>
            <person name="Ji Y."/>
            <person name="Li M."/>
            <person name="Yan X."/>
            <person name="He Y."/>
            <person name="Liu Y."/>
            <person name="Wang X."/>
            <person name="Xiang C."/>
            <person name="Varshney R.K."/>
            <person name="Ding H."/>
            <person name="Gao S."/>
            <person name="Zong X."/>
        </authorList>
    </citation>
    <scope>NUCLEOTIDE SEQUENCE [LARGE SCALE GENOMIC DNA]</scope>
    <source>
        <strain evidence="2 3">cv. Zhongwan 6</strain>
    </source>
</reference>
<evidence type="ECO:0000313" key="3">
    <source>
        <dbReference type="Proteomes" id="UP001058974"/>
    </source>
</evidence>
<dbReference type="AlphaFoldDB" id="A0A9D4VZC5"/>
<dbReference type="Proteomes" id="UP001058974">
    <property type="component" value="Chromosome 7"/>
</dbReference>